<gene>
    <name evidence="1" type="ORF">DUNSADRAFT_13368</name>
</gene>
<proteinExistence type="predicted"/>
<keyword evidence="2" id="KW-1185">Reference proteome</keyword>
<sequence>MTLFCHVLDPLYPSPLLSQVRPCNVSPPLPCPLRLPSYTSWPLLNHSFPFMEVWGQTLDLSPCKQKGIDHLFELECKTVASIRENVGCNMVVCATSLGVPKLGSLLANGLHVLGMFPACSLHVIFIVRCH</sequence>
<evidence type="ECO:0000313" key="2">
    <source>
        <dbReference type="Proteomes" id="UP000815325"/>
    </source>
</evidence>
<reference evidence="1" key="1">
    <citation type="submission" date="2017-08" db="EMBL/GenBank/DDBJ databases">
        <authorList>
            <person name="Polle J.E."/>
            <person name="Barry K."/>
            <person name="Cushman J."/>
            <person name="Schmutz J."/>
            <person name="Tran D."/>
            <person name="Hathwaick L.T."/>
            <person name="Yim W.C."/>
            <person name="Jenkins J."/>
            <person name="Mckie-Krisberg Z.M."/>
            <person name="Prochnik S."/>
            <person name="Lindquist E."/>
            <person name="Dockter R.B."/>
            <person name="Adam C."/>
            <person name="Molina H."/>
            <person name="Bunkerborg J."/>
            <person name="Jin E."/>
            <person name="Buchheim M."/>
            <person name="Magnuson J."/>
        </authorList>
    </citation>
    <scope>NUCLEOTIDE SEQUENCE</scope>
    <source>
        <strain evidence="1">CCAP 19/18</strain>
    </source>
</reference>
<dbReference type="EMBL" id="MU069962">
    <property type="protein sequence ID" value="KAF5831260.1"/>
    <property type="molecule type" value="Genomic_DNA"/>
</dbReference>
<protein>
    <submittedName>
        <fullName evidence="1">Uncharacterized protein</fullName>
    </submittedName>
</protein>
<comment type="caution">
    <text evidence="1">The sequence shown here is derived from an EMBL/GenBank/DDBJ whole genome shotgun (WGS) entry which is preliminary data.</text>
</comment>
<name>A0ABQ7G9H4_DUNSA</name>
<organism evidence="1 2">
    <name type="scientific">Dunaliella salina</name>
    <name type="common">Green alga</name>
    <name type="synonym">Protococcus salinus</name>
    <dbReference type="NCBI Taxonomy" id="3046"/>
    <lineage>
        <taxon>Eukaryota</taxon>
        <taxon>Viridiplantae</taxon>
        <taxon>Chlorophyta</taxon>
        <taxon>core chlorophytes</taxon>
        <taxon>Chlorophyceae</taxon>
        <taxon>CS clade</taxon>
        <taxon>Chlamydomonadales</taxon>
        <taxon>Dunaliellaceae</taxon>
        <taxon>Dunaliella</taxon>
    </lineage>
</organism>
<accession>A0ABQ7G9H4</accession>
<dbReference type="Proteomes" id="UP000815325">
    <property type="component" value="Unassembled WGS sequence"/>
</dbReference>
<evidence type="ECO:0000313" key="1">
    <source>
        <dbReference type="EMBL" id="KAF5831260.1"/>
    </source>
</evidence>